<comment type="caution">
    <text evidence="2">The sequence shown here is derived from an EMBL/GenBank/DDBJ whole genome shotgun (WGS) entry which is preliminary data.</text>
</comment>
<dbReference type="InterPro" id="IPR050570">
    <property type="entry name" value="Cell_wall_metabolism_enzyme"/>
</dbReference>
<feature type="domain" description="M23ase beta-sheet core" evidence="1">
    <location>
        <begin position="50"/>
        <end position="138"/>
    </location>
</feature>
<dbReference type="GO" id="GO:0004222">
    <property type="term" value="F:metalloendopeptidase activity"/>
    <property type="evidence" value="ECO:0007669"/>
    <property type="project" value="TreeGrafter"/>
</dbReference>
<evidence type="ECO:0000313" key="3">
    <source>
        <dbReference type="Proteomes" id="UP000192491"/>
    </source>
</evidence>
<proteinExistence type="predicted"/>
<reference evidence="2 3" key="1">
    <citation type="submission" date="2017-01" db="EMBL/GenBank/DDBJ databases">
        <title>Novel large sulfur bacteria in the metagenomes of groundwater-fed chemosynthetic microbial mats in the Lake Huron basin.</title>
        <authorList>
            <person name="Sharrar A.M."/>
            <person name="Flood B.E."/>
            <person name="Bailey J.V."/>
            <person name="Jones D.S."/>
            <person name="Biddanda B."/>
            <person name="Ruberg S.A."/>
            <person name="Marcus D.N."/>
            <person name="Dick G.J."/>
        </authorList>
    </citation>
    <scope>NUCLEOTIDE SEQUENCE [LARGE SCALE GENOMIC DNA]</scope>
    <source>
        <strain evidence="2">A8</strain>
    </source>
</reference>
<dbReference type="EMBL" id="MTEJ01000025">
    <property type="protein sequence ID" value="OQX14715.1"/>
    <property type="molecule type" value="Genomic_DNA"/>
</dbReference>
<dbReference type="PANTHER" id="PTHR21666">
    <property type="entry name" value="PEPTIDASE-RELATED"/>
    <property type="match status" value="1"/>
</dbReference>
<dbReference type="InterPro" id="IPR016047">
    <property type="entry name" value="M23ase_b-sheet_dom"/>
</dbReference>
<name>A0A1Y1QVK7_9GAMM</name>
<accession>A0A1Y1QVK7</accession>
<dbReference type="Pfam" id="PF01551">
    <property type="entry name" value="Peptidase_M23"/>
    <property type="match status" value="1"/>
</dbReference>
<organism evidence="2 3">
    <name type="scientific">Thiothrix lacustris</name>
    <dbReference type="NCBI Taxonomy" id="525917"/>
    <lineage>
        <taxon>Bacteria</taxon>
        <taxon>Pseudomonadati</taxon>
        <taxon>Pseudomonadota</taxon>
        <taxon>Gammaproteobacteria</taxon>
        <taxon>Thiotrichales</taxon>
        <taxon>Thiotrichaceae</taxon>
        <taxon>Thiothrix</taxon>
    </lineage>
</organism>
<dbReference type="AlphaFoldDB" id="A0A1Y1QVK7"/>
<protein>
    <submittedName>
        <fullName evidence="2">Peptidase M23</fullName>
    </submittedName>
</protein>
<dbReference type="SUPFAM" id="SSF51261">
    <property type="entry name" value="Duplicated hybrid motif"/>
    <property type="match status" value="1"/>
</dbReference>
<dbReference type="Proteomes" id="UP000192491">
    <property type="component" value="Unassembled WGS sequence"/>
</dbReference>
<dbReference type="Gene3D" id="2.70.70.10">
    <property type="entry name" value="Glucose Permease (Domain IIA)"/>
    <property type="match status" value="1"/>
</dbReference>
<dbReference type="InterPro" id="IPR011055">
    <property type="entry name" value="Dup_hybrid_motif"/>
</dbReference>
<evidence type="ECO:0000313" key="2">
    <source>
        <dbReference type="EMBL" id="OQX14715.1"/>
    </source>
</evidence>
<evidence type="ECO:0000259" key="1">
    <source>
        <dbReference type="Pfam" id="PF01551"/>
    </source>
</evidence>
<dbReference type="PANTHER" id="PTHR21666:SF268">
    <property type="entry name" value="PEPTIDASE M23 DOMAIN-CONTAINING PROTEIN"/>
    <property type="match status" value="1"/>
</dbReference>
<dbReference type="CDD" id="cd12797">
    <property type="entry name" value="M23_peptidase"/>
    <property type="match status" value="1"/>
</dbReference>
<gene>
    <name evidence="2" type="ORF">BWK73_08870</name>
</gene>
<sequence>MNKPLLLLGALTVFMMGYWIPEDRHLPVEGAKPYDWNPSAFWYVGGMNAQKGINIFANKGTSVEAATSGWVIYRETDPEGDNSVLVLGAKWRLHHYANLEQVTVKPASWVKTGEKIGTVGTPAKATPRPANLYYSIRSLPPQVSEWKPDQPFGLDRIFYVNPHEFLTIYQSTQHDDAAAAH</sequence>